<dbReference type="OrthoDB" id="827931at2"/>
<evidence type="ECO:0000313" key="2">
    <source>
        <dbReference type="Proteomes" id="UP000321935"/>
    </source>
</evidence>
<evidence type="ECO:0008006" key="3">
    <source>
        <dbReference type="Google" id="ProtNLM"/>
    </source>
</evidence>
<sequence length="335" mass="38178">MSKTVVFDGGDGNASQIIVLANFDGSIINSFSKLGDVPDGYGGLMSTIRLIGENQLLVFGSKGFITYDFEGNLISGVKAVDFQPLNSRPIRMGLGMEKLGDSYLYVNQDIPDNRSYSDKEIYEDLYLLKWWSPLTGEQESFGQFQESSIYRSGKYFYPNSWAPVYSLSDDKIYVAFGLEPVIYVFDSNPPYSLISSFPLDLPEYRYFEGRDKYSRDLTFFFLSVVTSGRILNIKKVDGYFLVAYTQGYSNADIEMRIAKKSEEETIDFNNRIDEKYPLHLAILDSLGNLVNDIVPVGLEVESMLIRNGELWMQETPNKEVELDYFRLFRVGLKLD</sequence>
<proteinExistence type="predicted"/>
<accession>A0A5C7ASY7</accession>
<gene>
    <name evidence="1" type="ORF">ESV85_10600</name>
</gene>
<protein>
    <recommendedName>
        <fullName evidence="3">6-bladed beta-propeller</fullName>
    </recommendedName>
</protein>
<dbReference type="Proteomes" id="UP000321935">
    <property type="component" value="Unassembled WGS sequence"/>
</dbReference>
<dbReference type="AlphaFoldDB" id="A0A5C7ASY7"/>
<comment type="caution">
    <text evidence="1">The sequence shown here is derived from an EMBL/GenBank/DDBJ whole genome shotgun (WGS) entry which is preliminary data.</text>
</comment>
<name>A0A5C7ASY7_9BACT</name>
<dbReference type="EMBL" id="VORW01000005">
    <property type="protein sequence ID" value="TXE11501.1"/>
    <property type="molecule type" value="Genomic_DNA"/>
</dbReference>
<reference evidence="1 2" key="1">
    <citation type="submission" date="2019-08" db="EMBL/GenBank/DDBJ databases">
        <title>Genomes sequence of Algoriphagus aquimarinus ACAM450.</title>
        <authorList>
            <person name="Bowman J.P."/>
        </authorList>
    </citation>
    <scope>NUCLEOTIDE SEQUENCE [LARGE SCALE GENOMIC DNA]</scope>
    <source>
        <strain evidence="1 2">ACAM 450</strain>
    </source>
</reference>
<organism evidence="1 2">
    <name type="scientific">Algoriphagus aquimarinus</name>
    <dbReference type="NCBI Taxonomy" id="237018"/>
    <lineage>
        <taxon>Bacteria</taxon>
        <taxon>Pseudomonadati</taxon>
        <taxon>Bacteroidota</taxon>
        <taxon>Cytophagia</taxon>
        <taxon>Cytophagales</taxon>
        <taxon>Cyclobacteriaceae</taxon>
        <taxon>Algoriphagus</taxon>
    </lineage>
</organism>
<evidence type="ECO:0000313" key="1">
    <source>
        <dbReference type="EMBL" id="TXE11501.1"/>
    </source>
</evidence>